<proteinExistence type="predicted"/>
<evidence type="ECO:0000313" key="1">
    <source>
        <dbReference type="EMBL" id="OCR29031.1"/>
    </source>
</evidence>
<dbReference type="Proteomes" id="UP000093197">
    <property type="component" value="Unassembled WGS sequence"/>
</dbReference>
<dbReference type="EMBL" id="LIDT01000035">
    <property type="protein sequence ID" value="OCR29031.1"/>
    <property type="molecule type" value="Genomic_DNA"/>
</dbReference>
<sequence length="307" mass="32664">MLTFAFTSCNNNEIETIPYEGPVPVQVTAGIDGAMTRASETSWEHGDAIGISCSGTNTNYTNMKYVTAIGNGTFTHYNGNDQEDFTTGIFFQGTDQVTFSAYYPFTGTEGSKPGTEGKISGSTSARGGQIDYLYAGGLTATYARPNISFSTTETKFKHKMTRLKLVLETSADAGFSVNDVTTGTYVLGGLKHEGTFNVITGIAAATESADPVANFHLDNFPSVDANNQRTYTLILYPQTVSGALPFTATISSQNYKNTADITFTDNKLLPGTSYTFTITIKKTGLTVNSCTIDGWGTGAIGSGTAEM</sequence>
<accession>A0A853PPN6</accession>
<dbReference type="CDD" id="cd13120">
    <property type="entry name" value="BF2867_like_N"/>
    <property type="match status" value="1"/>
</dbReference>
<comment type="caution">
    <text evidence="1">The sequence shown here is derived from an EMBL/GenBank/DDBJ whole genome shotgun (WGS) entry which is preliminary data.</text>
</comment>
<dbReference type="AlphaFoldDB" id="A0A853PPN6"/>
<reference evidence="1 2" key="1">
    <citation type="journal article" date="2016" name="PLoS ONE">
        <title>Genomic Diversity of Enterotoxigenic Strains of Bacteroides fragilis.</title>
        <authorList>
            <person name="Pierce J.V."/>
            <person name="Bernstein H.D."/>
        </authorList>
    </citation>
    <scope>NUCLEOTIDE SEQUENCE [LARGE SCALE GENOMIC DNA]</scope>
    <source>
        <strain evidence="1 2">20793-3</strain>
    </source>
</reference>
<evidence type="ECO:0000313" key="2">
    <source>
        <dbReference type="Proteomes" id="UP000093197"/>
    </source>
</evidence>
<organism evidence="1 2">
    <name type="scientific">Bacteroides fragilis</name>
    <dbReference type="NCBI Taxonomy" id="817"/>
    <lineage>
        <taxon>Bacteria</taxon>
        <taxon>Pseudomonadati</taxon>
        <taxon>Bacteroidota</taxon>
        <taxon>Bacteroidia</taxon>
        <taxon>Bacteroidales</taxon>
        <taxon>Bacteroidaceae</taxon>
        <taxon>Bacteroides</taxon>
    </lineage>
</organism>
<dbReference type="Gene3D" id="2.60.40.2620">
    <property type="entry name" value="Fimbrillin-like"/>
    <property type="match status" value="1"/>
</dbReference>
<dbReference type="InterPro" id="IPR042278">
    <property type="entry name" value="Mfa-like_1_N"/>
</dbReference>
<dbReference type="Gene3D" id="2.60.40.2630">
    <property type="match status" value="1"/>
</dbReference>
<dbReference type="InterPro" id="IPR025049">
    <property type="entry name" value="Mfa-like_1"/>
</dbReference>
<protein>
    <recommendedName>
        <fullName evidence="3">Fimbrillin family protein</fullName>
    </recommendedName>
</protein>
<dbReference type="Pfam" id="PF13149">
    <property type="entry name" value="Mfa_like_1"/>
    <property type="match status" value="1"/>
</dbReference>
<gene>
    <name evidence="1" type="ORF">AC094_34600</name>
</gene>
<evidence type="ECO:0008006" key="3">
    <source>
        <dbReference type="Google" id="ProtNLM"/>
    </source>
</evidence>
<name>A0A853PPN6_BACFG</name>
<dbReference type="CDD" id="cd13121">
    <property type="entry name" value="BF2867_like_C"/>
    <property type="match status" value="1"/>
</dbReference>